<dbReference type="PRINTS" id="PR00081">
    <property type="entry name" value="GDHRDH"/>
</dbReference>
<evidence type="ECO:0000313" key="6">
    <source>
        <dbReference type="Proteomes" id="UP001589536"/>
    </source>
</evidence>
<reference evidence="5 6" key="1">
    <citation type="submission" date="2024-09" db="EMBL/GenBank/DDBJ databases">
        <authorList>
            <person name="Sun Q."/>
            <person name="Mori K."/>
        </authorList>
    </citation>
    <scope>NUCLEOTIDE SEQUENCE [LARGE SCALE GENOMIC DNA]</scope>
    <source>
        <strain evidence="5 6">JCM 13519</strain>
    </source>
</reference>
<dbReference type="PANTHER" id="PTHR43477">
    <property type="entry name" value="DIHYDROANTICAPSIN 7-DEHYDROGENASE"/>
    <property type="match status" value="1"/>
</dbReference>
<protein>
    <submittedName>
        <fullName evidence="5">SDR family oxidoreductase</fullName>
        <ecNumber evidence="5">1.-.-.-</ecNumber>
    </submittedName>
</protein>
<evidence type="ECO:0000256" key="2">
    <source>
        <dbReference type="ARBA" id="ARBA00023002"/>
    </source>
</evidence>
<dbReference type="RefSeq" id="WP_345046824.1">
    <property type="nucleotide sequence ID" value="NZ_BAABED010000001.1"/>
</dbReference>
<comment type="caution">
    <text evidence="5">The sequence shown here is derived from an EMBL/GenBank/DDBJ whole genome shotgun (WGS) entry which is preliminary data.</text>
</comment>
<dbReference type="CDD" id="cd05233">
    <property type="entry name" value="SDR_c"/>
    <property type="match status" value="1"/>
</dbReference>
<organism evidence="5 6">
    <name type="scientific">Arthrobacter methylotrophus</name>
    <dbReference type="NCBI Taxonomy" id="121291"/>
    <lineage>
        <taxon>Bacteria</taxon>
        <taxon>Bacillati</taxon>
        <taxon>Actinomycetota</taxon>
        <taxon>Actinomycetes</taxon>
        <taxon>Micrococcales</taxon>
        <taxon>Micrococcaceae</taxon>
        <taxon>Arthrobacter</taxon>
    </lineage>
</organism>
<dbReference type="SMART" id="SM00822">
    <property type="entry name" value="PKS_KR"/>
    <property type="match status" value="1"/>
</dbReference>
<dbReference type="InterPro" id="IPR036291">
    <property type="entry name" value="NAD(P)-bd_dom_sf"/>
</dbReference>
<dbReference type="Pfam" id="PF00106">
    <property type="entry name" value="adh_short"/>
    <property type="match status" value="1"/>
</dbReference>
<dbReference type="Gene3D" id="3.40.50.720">
    <property type="entry name" value="NAD(P)-binding Rossmann-like Domain"/>
    <property type="match status" value="1"/>
</dbReference>
<evidence type="ECO:0000256" key="1">
    <source>
        <dbReference type="ARBA" id="ARBA00006484"/>
    </source>
</evidence>
<feature type="compositionally biased region" description="Low complexity" evidence="3">
    <location>
        <begin position="178"/>
        <end position="188"/>
    </location>
</feature>
<proteinExistence type="inferred from homology"/>
<feature type="region of interest" description="Disordered" evidence="3">
    <location>
        <begin position="171"/>
        <end position="196"/>
    </location>
</feature>
<evidence type="ECO:0000313" key="5">
    <source>
        <dbReference type="EMBL" id="MFB9715445.1"/>
    </source>
</evidence>
<feature type="domain" description="Ketoreductase" evidence="4">
    <location>
        <begin position="6"/>
        <end position="174"/>
    </location>
</feature>
<comment type="similarity">
    <text evidence="1">Belongs to the short-chain dehydrogenases/reductases (SDR) family.</text>
</comment>
<dbReference type="Proteomes" id="UP001589536">
    <property type="component" value="Unassembled WGS sequence"/>
</dbReference>
<sequence>MVSEQLTILVTGGSNSSGIAVARAFTLAGHRVFTVGSDEARIKAAASQAGADVTPLVCDLSRLEAVRELASAIHGSAKRVDGVIHLVGGWRGAKGIEDQPDEDWTALEQSAITTLRNVSRVFYQDLESSPMGRFAMVSSTAVAAPTAGAATYAAAKAAAETWTLALADGFRRDQSGKPGNPSNPGNPENNDEPTEQHSAAVVFVVKSLLDAAMRKAHPERKFPGYTDVDDLATAAVGLFDKPAAELNGQRLLLAK</sequence>
<dbReference type="EC" id="1.-.-.-" evidence="5"/>
<dbReference type="PROSITE" id="PS00061">
    <property type="entry name" value="ADH_SHORT"/>
    <property type="match status" value="1"/>
</dbReference>
<keyword evidence="2 5" id="KW-0560">Oxidoreductase</keyword>
<dbReference type="EMBL" id="JBHMBH010000031">
    <property type="protein sequence ID" value="MFB9715445.1"/>
    <property type="molecule type" value="Genomic_DNA"/>
</dbReference>
<keyword evidence="6" id="KW-1185">Reference proteome</keyword>
<dbReference type="InterPro" id="IPR002347">
    <property type="entry name" value="SDR_fam"/>
</dbReference>
<dbReference type="SUPFAM" id="SSF51735">
    <property type="entry name" value="NAD(P)-binding Rossmann-fold domains"/>
    <property type="match status" value="1"/>
</dbReference>
<accession>A0ABV5UTD3</accession>
<dbReference type="PANTHER" id="PTHR43477:SF1">
    <property type="entry name" value="DIHYDROANTICAPSIN 7-DEHYDROGENASE"/>
    <property type="match status" value="1"/>
</dbReference>
<evidence type="ECO:0000259" key="4">
    <source>
        <dbReference type="SMART" id="SM00822"/>
    </source>
</evidence>
<dbReference type="InterPro" id="IPR020904">
    <property type="entry name" value="Sc_DH/Rdtase_CS"/>
</dbReference>
<dbReference type="InterPro" id="IPR057326">
    <property type="entry name" value="KR_dom"/>
</dbReference>
<gene>
    <name evidence="5" type="ORF">ACFFPI_15125</name>
</gene>
<dbReference type="InterPro" id="IPR051122">
    <property type="entry name" value="SDR_DHRS6-like"/>
</dbReference>
<evidence type="ECO:0000256" key="3">
    <source>
        <dbReference type="SAM" id="MobiDB-lite"/>
    </source>
</evidence>
<name>A0ABV5UTD3_9MICC</name>
<dbReference type="GO" id="GO:0016491">
    <property type="term" value="F:oxidoreductase activity"/>
    <property type="evidence" value="ECO:0007669"/>
    <property type="project" value="UniProtKB-KW"/>
</dbReference>